<dbReference type="PANTHER" id="PTHR31988:SF19">
    <property type="entry name" value="9-O-ACETYL-N-ACETYLNEURAMINIC ACID DEACETYLASE-RELATED"/>
    <property type="match status" value="1"/>
</dbReference>
<dbReference type="Gene3D" id="3.40.50.1110">
    <property type="entry name" value="SGNH hydrolase"/>
    <property type="match status" value="1"/>
</dbReference>
<gene>
    <name evidence="5" type="ORF">ACG0Z3_06025</name>
</gene>
<accession>A0ABW7FGA9</accession>
<evidence type="ECO:0000313" key="6">
    <source>
        <dbReference type="Proteomes" id="UP001606301"/>
    </source>
</evidence>
<dbReference type="SUPFAM" id="SSF52266">
    <property type="entry name" value="SGNH hydrolase"/>
    <property type="match status" value="1"/>
</dbReference>
<dbReference type="SUPFAM" id="SSF53474">
    <property type="entry name" value="alpha/beta-Hydrolases"/>
    <property type="match status" value="1"/>
</dbReference>
<dbReference type="InterPro" id="IPR029058">
    <property type="entry name" value="AB_hydrolase_fold"/>
</dbReference>
<dbReference type="InterPro" id="IPR036514">
    <property type="entry name" value="SGNH_hydro_sf"/>
</dbReference>
<feature type="domain" description="Sialate O-acetylesterase" evidence="3">
    <location>
        <begin position="29"/>
        <end position="252"/>
    </location>
</feature>
<dbReference type="InterPro" id="IPR052940">
    <property type="entry name" value="Carb_Esterase_6"/>
</dbReference>
<reference evidence="5 6" key="1">
    <citation type="submission" date="2024-08" db="EMBL/GenBank/DDBJ databases">
        <authorList>
            <person name="Lu H."/>
        </authorList>
    </citation>
    <scope>NUCLEOTIDE SEQUENCE [LARGE SCALE GENOMIC DNA]</scope>
    <source>
        <strain evidence="5 6">LKC17W</strain>
    </source>
</reference>
<dbReference type="Proteomes" id="UP001606301">
    <property type="component" value="Unassembled WGS sequence"/>
</dbReference>
<proteinExistence type="predicted"/>
<evidence type="ECO:0000256" key="1">
    <source>
        <dbReference type="ARBA" id="ARBA00022801"/>
    </source>
</evidence>
<evidence type="ECO:0000259" key="3">
    <source>
        <dbReference type="Pfam" id="PF03629"/>
    </source>
</evidence>
<feature type="chain" id="PRO_5045223262" evidence="2">
    <location>
        <begin position="24"/>
        <end position="517"/>
    </location>
</feature>
<sequence length="517" mass="55318">MTLPLLRWMAAAICICLSAPVAAEEMPSRHIYVLMGQSNMAGRDTADMEGQPPDPRILTLDAANHWVVAKDPVHAMTSSIAPGVGPGMAFAREMLVSAPAAQIGLVPTAVGGTPLRRWVKGADLYEQAVARARAAAKAGVLRGVLWHQGETDARTQADAGTYEARLGQMFKDLRQDLGQPDLPIVVGQLGDFLAAENFPAAAGVREALQQLPRTLPRVGLAPATGLQHKGDHLHFSSDSARELGRRFAHAMHTLHASDVTALWPTGRMPGGAAAQPETWRFPERRDALRVTHVSEPALTLYRAPHLGQLAPAVIVVPGGGYQHVAMDKEGADVAAWLNAQGFTALVLKYRVPDNREGAFADIQRAIQLTRSRSADWQIDPHRLGVMGFSAGGHLAARASTTFSRCPAGTDDGTEGLSCRPDFAVLVYPAYLDDAASSLSAPLSAREAIPPVLIVHSEDDRKYVSGTHQFRTALASAGQHVHALIYTSGGHGYGLRSCGDAQQWPADALPWLAAQRIR</sequence>
<keyword evidence="6" id="KW-1185">Reference proteome</keyword>
<dbReference type="InterPro" id="IPR049492">
    <property type="entry name" value="BD-FAE-like_dom"/>
</dbReference>
<feature type="signal peptide" evidence="2">
    <location>
        <begin position="1"/>
        <end position="23"/>
    </location>
</feature>
<comment type="caution">
    <text evidence="5">The sequence shown here is derived from an EMBL/GenBank/DDBJ whole genome shotgun (WGS) entry which is preliminary data.</text>
</comment>
<dbReference type="EMBL" id="JBIGHW010000003">
    <property type="protein sequence ID" value="MFG6440238.1"/>
    <property type="molecule type" value="Genomic_DNA"/>
</dbReference>
<evidence type="ECO:0000259" key="4">
    <source>
        <dbReference type="Pfam" id="PF20434"/>
    </source>
</evidence>
<dbReference type="InterPro" id="IPR005181">
    <property type="entry name" value="SASA"/>
</dbReference>
<feature type="domain" description="BD-FAE-like" evidence="4">
    <location>
        <begin position="300"/>
        <end position="401"/>
    </location>
</feature>
<keyword evidence="2" id="KW-0732">Signal</keyword>
<dbReference type="Pfam" id="PF20434">
    <property type="entry name" value="BD-FAE"/>
    <property type="match status" value="1"/>
</dbReference>
<organism evidence="5 6">
    <name type="scientific">Pelomonas margarita</name>
    <dbReference type="NCBI Taxonomy" id="3299031"/>
    <lineage>
        <taxon>Bacteria</taxon>
        <taxon>Pseudomonadati</taxon>
        <taxon>Pseudomonadota</taxon>
        <taxon>Betaproteobacteria</taxon>
        <taxon>Burkholderiales</taxon>
        <taxon>Sphaerotilaceae</taxon>
        <taxon>Roseateles</taxon>
    </lineage>
</organism>
<evidence type="ECO:0000313" key="5">
    <source>
        <dbReference type="EMBL" id="MFG6440238.1"/>
    </source>
</evidence>
<dbReference type="Pfam" id="PF03629">
    <property type="entry name" value="SASA"/>
    <property type="match status" value="1"/>
</dbReference>
<keyword evidence="1" id="KW-0378">Hydrolase</keyword>
<evidence type="ECO:0000256" key="2">
    <source>
        <dbReference type="SAM" id="SignalP"/>
    </source>
</evidence>
<protein>
    <submittedName>
        <fullName evidence="5">Sialate O-acetylesterase</fullName>
    </submittedName>
</protein>
<dbReference type="RefSeq" id="WP_394396267.1">
    <property type="nucleotide sequence ID" value="NZ_JBIGHW010000003.1"/>
</dbReference>
<name>A0ABW7FGA9_9BURK</name>
<dbReference type="PANTHER" id="PTHR31988">
    <property type="entry name" value="ESTERASE, PUTATIVE (DUF303)-RELATED"/>
    <property type="match status" value="1"/>
</dbReference>
<dbReference type="Gene3D" id="3.40.50.1820">
    <property type="entry name" value="alpha/beta hydrolase"/>
    <property type="match status" value="1"/>
</dbReference>